<evidence type="ECO:0000313" key="2">
    <source>
        <dbReference type="EMBL" id="KAG5270584.1"/>
    </source>
</evidence>
<reference evidence="2" key="1">
    <citation type="submission" date="2020-10" db="EMBL/GenBank/DDBJ databases">
        <title>Chromosome-scale genome assembly of the Allis shad, Alosa alosa.</title>
        <authorList>
            <person name="Margot Z."/>
            <person name="Christophe K."/>
            <person name="Cabau C."/>
            <person name="Louis A."/>
            <person name="Berthelot C."/>
            <person name="Parey E."/>
            <person name="Roest Crollius H."/>
            <person name="Montfort J."/>
            <person name="Robinson-Rechavi M."/>
            <person name="Bucao C."/>
            <person name="Bouchez O."/>
            <person name="Gislard M."/>
            <person name="Lluch J."/>
            <person name="Milhes M."/>
            <person name="Lampietro C."/>
            <person name="Lopez Roques C."/>
            <person name="Donnadieu C."/>
            <person name="Braasch I."/>
            <person name="Desvignes T."/>
            <person name="Postlethwait J."/>
            <person name="Bobe J."/>
            <person name="Guiguen Y."/>
        </authorList>
    </citation>
    <scope>NUCLEOTIDE SEQUENCE</scope>
    <source>
        <strain evidence="2">M-15738</strain>
        <tissue evidence="2">Blood</tissue>
    </source>
</reference>
<dbReference type="Proteomes" id="UP000823561">
    <property type="component" value="Chromosome 14"/>
</dbReference>
<gene>
    <name evidence="2" type="ORF">AALO_G00194310</name>
</gene>
<sequence length="134" mass="15287">MKPLWPEKLVCGSDSRASCFCPSGWTKWATAAHRWQLVYASLLFRKSSIHSSAQRCLHKQAQGTEESERRLLWVSGELSTGSPRRSRRERTDGVRQQMPSLTHSYTGRRGERESRLTGLLRGRDSLYPPSKRAA</sequence>
<accession>A0AAV6G630</accession>
<dbReference type="AlphaFoldDB" id="A0AAV6G630"/>
<proteinExistence type="predicted"/>
<evidence type="ECO:0000256" key="1">
    <source>
        <dbReference type="SAM" id="MobiDB-lite"/>
    </source>
</evidence>
<protein>
    <submittedName>
        <fullName evidence="2">Uncharacterized protein</fullName>
    </submittedName>
</protein>
<keyword evidence="3" id="KW-1185">Reference proteome</keyword>
<comment type="caution">
    <text evidence="2">The sequence shown here is derived from an EMBL/GenBank/DDBJ whole genome shotgun (WGS) entry which is preliminary data.</text>
</comment>
<organism evidence="2 3">
    <name type="scientific">Alosa alosa</name>
    <name type="common">allis shad</name>
    <dbReference type="NCBI Taxonomy" id="278164"/>
    <lineage>
        <taxon>Eukaryota</taxon>
        <taxon>Metazoa</taxon>
        <taxon>Chordata</taxon>
        <taxon>Craniata</taxon>
        <taxon>Vertebrata</taxon>
        <taxon>Euteleostomi</taxon>
        <taxon>Actinopterygii</taxon>
        <taxon>Neopterygii</taxon>
        <taxon>Teleostei</taxon>
        <taxon>Clupei</taxon>
        <taxon>Clupeiformes</taxon>
        <taxon>Clupeoidei</taxon>
        <taxon>Clupeidae</taxon>
        <taxon>Alosa</taxon>
    </lineage>
</organism>
<evidence type="ECO:0000313" key="3">
    <source>
        <dbReference type="Proteomes" id="UP000823561"/>
    </source>
</evidence>
<name>A0AAV6G630_9TELE</name>
<dbReference type="EMBL" id="JADWDJ010000014">
    <property type="protein sequence ID" value="KAG5270584.1"/>
    <property type="molecule type" value="Genomic_DNA"/>
</dbReference>
<feature type="region of interest" description="Disordered" evidence="1">
    <location>
        <begin position="74"/>
        <end position="134"/>
    </location>
</feature>